<dbReference type="GO" id="GO:0008270">
    <property type="term" value="F:zinc ion binding"/>
    <property type="evidence" value="ECO:0007669"/>
    <property type="project" value="UniProtKB-KW"/>
</dbReference>
<keyword evidence="8" id="KW-0833">Ubl conjugation pathway</keyword>
<evidence type="ECO:0000256" key="10">
    <source>
        <dbReference type="ARBA" id="ARBA00022989"/>
    </source>
</evidence>
<keyword evidence="11" id="KW-0472">Membrane</keyword>
<dbReference type="Proteomes" id="UP001652628">
    <property type="component" value="Chromosome 3"/>
</dbReference>
<accession>A0AB40DBX7</accession>
<evidence type="ECO:0000259" key="12">
    <source>
        <dbReference type="Pfam" id="PF12483"/>
    </source>
</evidence>
<keyword evidence="4" id="KW-0808">Transferase</keyword>
<protein>
    <recommendedName>
        <fullName evidence="3">RING-type E3 ubiquitin transferase</fullName>
        <ecNumber evidence="3">2.3.2.27</ecNumber>
    </recommendedName>
</protein>
<organism evidence="13 14">
    <name type="scientific">Drosophila suzukii</name>
    <name type="common">Spotted-wing drosophila fruit fly</name>
    <dbReference type="NCBI Taxonomy" id="28584"/>
    <lineage>
        <taxon>Eukaryota</taxon>
        <taxon>Metazoa</taxon>
        <taxon>Ecdysozoa</taxon>
        <taxon>Arthropoda</taxon>
        <taxon>Hexapoda</taxon>
        <taxon>Insecta</taxon>
        <taxon>Pterygota</taxon>
        <taxon>Neoptera</taxon>
        <taxon>Endopterygota</taxon>
        <taxon>Diptera</taxon>
        <taxon>Brachycera</taxon>
        <taxon>Muscomorpha</taxon>
        <taxon>Ephydroidea</taxon>
        <taxon>Drosophilidae</taxon>
        <taxon>Drosophila</taxon>
        <taxon>Sophophora</taxon>
    </lineage>
</organism>
<evidence type="ECO:0000313" key="14">
    <source>
        <dbReference type="RefSeq" id="XP_065721008.2"/>
    </source>
</evidence>
<dbReference type="InterPro" id="IPR022170">
    <property type="entry name" value="MUL1-like"/>
</dbReference>
<keyword evidence="5" id="KW-0812">Transmembrane</keyword>
<evidence type="ECO:0000256" key="11">
    <source>
        <dbReference type="ARBA" id="ARBA00023136"/>
    </source>
</evidence>
<sequence>MLKSAPQYKIDEKLKTLLERQPGKKIPYAVIRGTVTPIGDPLQSSLGPSVSGVLQIVKLHEHRIIRGITGLWKDNHQLLHESTNEMPFELRNQQHSVEISDALRASFLDVDTVYDNFEPSSLSVFYYIYGFFSGARQKGLQATEVVLGKGSFLTAIGELELDGDTLLMKPSQQGPILLTTAAKSTLIKRLEDANRSIMWVYQEFP</sequence>
<dbReference type="GO" id="GO:0005741">
    <property type="term" value="C:mitochondrial outer membrane"/>
    <property type="evidence" value="ECO:0007669"/>
    <property type="project" value="UniProtKB-SubCell"/>
</dbReference>
<evidence type="ECO:0000256" key="9">
    <source>
        <dbReference type="ARBA" id="ARBA00022833"/>
    </source>
</evidence>
<keyword evidence="7" id="KW-0863">Zinc-finger</keyword>
<dbReference type="PANTHER" id="PTHR12183">
    <property type="entry name" value="MITOCHONDRIAL UBIQUITIN LIGASE ACTIVATOR OF NFKB 1"/>
    <property type="match status" value="1"/>
</dbReference>
<evidence type="ECO:0000256" key="7">
    <source>
        <dbReference type="ARBA" id="ARBA00022771"/>
    </source>
</evidence>
<keyword evidence="10" id="KW-1133">Transmembrane helix</keyword>
<dbReference type="EC" id="2.3.2.27" evidence="3"/>
<comment type="subcellular location">
    <subcellularLocation>
        <location evidence="2">Membrane</location>
        <topology evidence="2">Multi-pass membrane protein</topology>
    </subcellularLocation>
</comment>
<evidence type="ECO:0000256" key="3">
    <source>
        <dbReference type="ARBA" id="ARBA00012483"/>
    </source>
</evidence>
<feature type="domain" description="E3 Ubiquitin ligase MUL1-like" evidence="12">
    <location>
        <begin position="61"/>
        <end position="200"/>
    </location>
</feature>
<dbReference type="PANTHER" id="PTHR12183:SF32">
    <property type="entry name" value="MITOCHONDRIAL E3 UBIQUITIN PROTEIN LIGASE 1"/>
    <property type="match status" value="1"/>
</dbReference>
<dbReference type="RefSeq" id="XP_065721008.2">
    <property type="nucleotide sequence ID" value="XM_065864936.2"/>
</dbReference>
<dbReference type="GO" id="GO:0016567">
    <property type="term" value="P:protein ubiquitination"/>
    <property type="evidence" value="ECO:0007669"/>
    <property type="project" value="InterPro"/>
</dbReference>
<keyword evidence="13" id="KW-1185">Reference proteome</keyword>
<evidence type="ECO:0000313" key="13">
    <source>
        <dbReference type="Proteomes" id="UP001652628"/>
    </source>
</evidence>
<dbReference type="InterPro" id="IPR051652">
    <property type="entry name" value="MDM2_MDM4_MUL1"/>
</dbReference>
<dbReference type="AlphaFoldDB" id="A0AB40DBX7"/>
<dbReference type="GO" id="GO:0061630">
    <property type="term" value="F:ubiquitin protein ligase activity"/>
    <property type="evidence" value="ECO:0007669"/>
    <property type="project" value="UniProtKB-EC"/>
</dbReference>
<evidence type="ECO:0000256" key="6">
    <source>
        <dbReference type="ARBA" id="ARBA00022723"/>
    </source>
</evidence>
<reference evidence="14" key="1">
    <citation type="submission" date="2025-08" db="UniProtKB">
        <authorList>
            <consortium name="RefSeq"/>
        </authorList>
    </citation>
    <scope>IDENTIFICATION</scope>
</reference>
<proteinExistence type="predicted"/>
<gene>
    <name evidence="14" type="primary">LOC108011824</name>
</gene>
<evidence type="ECO:0000256" key="4">
    <source>
        <dbReference type="ARBA" id="ARBA00022679"/>
    </source>
</evidence>
<keyword evidence="6" id="KW-0479">Metal-binding</keyword>
<evidence type="ECO:0000256" key="8">
    <source>
        <dbReference type="ARBA" id="ARBA00022786"/>
    </source>
</evidence>
<comment type="catalytic activity">
    <reaction evidence="1">
        <text>S-ubiquitinyl-[E2 ubiquitin-conjugating enzyme]-L-cysteine + [acceptor protein]-L-lysine = [E2 ubiquitin-conjugating enzyme]-L-cysteine + N(6)-ubiquitinyl-[acceptor protein]-L-lysine.</text>
        <dbReference type="EC" id="2.3.2.27"/>
    </reaction>
</comment>
<dbReference type="GeneID" id="108011824"/>
<evidence type="ECO:0000256" key="1">
    <source>
        <dbReference type="ARBA" id="ARBA00000900"/>
    </source>
</evidence>
<evidence type="ECO:0000256" key="5">
    <source>
        <dbReference type="ARBA" id="ARBA00022692"/>
    </source>
</evidence>
<dbReference type="Pfam" id="PF12483">
    <property type="entry name" value="GIDE"/>
    <property type="match status" value="1"/>
</dbReference>
<evidence type="ECO:0000256" key="2">
    <source>
        <dbReference type="ARBA" id="ARBA00004141"/>
    </source>
</evidence>
<keyword evidence="9" id="KW-0862">Zinc</keyword>
<name>A0AB40DBX7_DROSZ</name>